<name>A0A495VP98_9RHOO</name>
<accession>A0A495VP98</accession>
<dbReference type="EMBL" id="RBXP01000018">
    <property type="protein sequence ID" value="RKT50253.1"/>
    <property type="molecule type" value="Genomic_DNA"/>
</dbReference>
<dbReference type="NCBIfam" id="NF008216">
    <property type="entry name" value="PRK10983.1"/>
    <property type="match status" value="1"/>
</dbReference>
<dbReference type="PANTHER" id="PTHR21716:SF67">
    <property type="entry name" value="TRANSPORT PROTEIN YDIK-RELATED"/>
    <property type="match status" value="1"/>
</dbReference>
<feature type="transmembrane region" description="Helical" evidence="8">
    <location>
        <begin position="160"/>
        <end position="181"/>
    </location>
</feature>
<evidence type="ECO:0000313" key="9">
    <source>
        <dbReference type="EMBL" id="RKT50253.1"/>
    </source>
</evidence>
<keyword evidence="7 8" id="KW-0472">Membrane</keyword>
<dbReference type="PANTHER" id="PTHR21716">
    <property type="entry name" value="TRANSMEMBRANE PROTEIN"/>
    <property type="match status" value="1"/>
</dbReference>
<evidence type="ECO:0000256" key="3">
    <source>
        <dbReference type="ARBA" id="ARBA00022448"/>
    </source>
</evidence>
<keyword evidence="4" id="KW-1003">Cell membrane</keyword>
<feature type="transmembrane region" description="Helical" evidence="8">
    <location>
        <begin position="308"/>
        <end position="341"/>
    </location>
</feature>
<feature type="transmembrane region" description="Helical" evidence="8">
    <location>
        <begin position="12"/>
        <end position="29"/>
    </location>
</feature>
<dbReference type="Pfam" id="PF01594">
    <property type="entry name" value="AI-2E_transport"/>
    <property type="match status" value="1"/>
</dbReference>
<feature type="transmembrane region" description="Helical" evidence="8">
    <location>
        <begin position="230"/>
        <end position="254"/>
    </location>
</feature>
<gene>
    <name evidence="9" type="ORF">DFR40_2807</name>
</gene>
<dbReference type="InterPro" id="IPR002549">
    <property type="entry name" value="AI-2E-like"/>
</dbReference>
<keyword evidence="3" id="KW-0813">Transport</keyword>
<comment type="similarity">
    <text evidence="2">Belongs to the autoinducer-2 exporter (AI-2E) (TC 2.A.86) family.</text>
</comment>
<evidence type="ECO:0000313" key="10">
    <source>
        <dbReference type="Proteomes" id="UP000270626"/>
    </source>
</evidence>
<feature type="transmembrane region" description="Helical" evidence="8">
    <location>
        <begin position="266"/>
        <end position="288"/>
    </location>
</feature>
<comment type="caution">
    <text evidence="9">The sequence shown here is derived from an EMBL/GenBank/DDBJ whole genome shotgun (WGS) entry which is preliminary data.</text>
</comment>
<feature type="transmembrane region" description="Helical" evidence="8">
    <location>
        <begin position="202"/>
        <end position="224"/>
    </location>
</feature>
<protein>
    <submittedName>
        <fullName evidence="9">Putative PurR-regulated permease PerM</fullName>
    </submittedName>
</protein>
<evidence type="ECO:0000256" key="5">
    <source>
        <dbReference type="ARBA" id="ARBA00022692"/>
    </source>
</evidence>
<keyword evidence="5 8" id="KW-0812">Transmembrane</keyword>
<sequence>MRDIRRDLTRNTLAIVFVAGLAALSLWVLRPFLAAGVWAAMIVVATWPPFVALEARLGGRRAPAIALMTLAMLLLLVLPLWLAIDTIFAHAGQLTVIVNQLASNGLPPLPAWLAGLPLVGERLAGLWQQLASGGADGLVAQVSPYAADTGKWVLAQVGGLGGMLVQFFLVVTLAAIMYAGGEDAARLVRRFGRRLAGARGENSVILAAQAIRGVALGVGVTALVQTVLGGLGLALAGVPLAALLSALMLMLCIAQVGPLPVLLPAAGWLFWMGDSGWAVFLVVWSVIVGSLDNFLRPALIRRGADLPLLLIFAGVIGGMLGFGLVGIFVGPVVLAVTWTLLQAWIADALGDDSATDQADAPEPAAGEGRAVVAQDEAGAALEQVLENHVEAGGDTPR</sequence>
<evidence type="ECO:0000256" key="1">
    <source>
        <dbReference type="ARBA" id="ARBA00004651"/>
    </source>
</evidence>
<reference evidence="9 10" key="1">
    <citation type="submission" date="2018-10" db="EMBL/GenBank/DDBJ databases">
        <title>Genomic Encyclopedia of Type Strains, Phase IV (KMG-IV): sequencing the most valuable type-strain genomes for metagenomic binning, comparative biology and taxonomic classification.</title>
        <authorList>
            <person name="Goeker M."/>
        </authorList>
    </citation>
    <scope>NUCLEOTIDE SEQUENCE [LARGE SCALE GENOMIC DNA]</scope>
    <source>
        <strain evidence="9 10">DSM 23841</strain>
    </source>
</reference>
<dbReference type="AlphaFoldDB" id="A0A495VP98"/>
<dbReference type="GO" id="GO:0005886">
    <property type="term" value="C:plasma membrane"/>
    <property type="evidence" value="ECO:0007669"/>
    <property type="project" value="UniProtKB-SubCell"/>
</dbReference>
<evidence type="ECO:0000256" key="4">
    <source>
        <dbReference type="ARBA" id="ARBA00022475"/>
    </source>
</evidence>
<feature type="transmembrane region" description="Helical" evidence="8">
    <location>
        <begin position="35"/>
        <end position="53"/>
    </location>
</feature>
<evidence type="ECO:0000256" key="6">
    <source>
        <dbReference type="ARBA" id="ARBA00022989"/>
    </source>
</evidence>
<comment type="subcellular location">
    <subcellularLocation>
        <location evidence="1">Cell membrane</location>
        <topology evidence="1">Multi-pass membrane protein</topology>
    </subcellularLocation>
</comment>
<proteinExistence type="inferred from homology"/>
<evidence type="ECO:0000256" key="8">
    <source>
        <dbReference type="SAM" id="Phobius"/>
    </source>
</evidence>
<keyword evidence="10" id="KW-1185">Reference proteome</keyword>
<evidence type="ECO:0000256" key="2">
    <source>
        <dbReference type="ARBA" id="ARBA00009773"/>
    </source>
</evidence>
<organism evidence="9 10">
    <name type="scientific">Azonexus fungiphilus</name>
    <dbReference type="NCBI Taxonomy" id="146940"/>
    <lineage>
        <taxon>Bacteria</taxon>
        <taxon>Pseudomonadati</taxon>
        <taxon>Pseudomonadota</taxon>
        <taxon>Betaproteobacteria</taxon>
        <taxon>Rhodocyclales</taxon>
        <taxon>Azonexaceae</taxon>
        <taxon>Azonexus</taxon>
    </lineage>
</organism>
<feature type="transmembrane region" description="Helical" evidence="8">
    <location>
        <begin position="65"/>
        <end position="84"/>
    </location>
</feature>
<keyword evidence="6 8" id="KW-1133">Transmembrane helix</keyword>
<evidence type="ECO:0000256" key="7">
    <source>
        <dbReference type="ARBA" id="ARBA00023136"/>
    </source>
</evidence>
<dbReference type="Proteomes" id="UP000270626">
    <property type="component" value="Unassembled WGS sequence"/>
</dbReference>